<reference evidence="2" key="1">
    <citation type="submission" date="2020-01" db="EMBL/GenBank/DDBJ databases">
        <authorList>
            <person name="Mishra B."/>
        </authorList>
    </citation>
    <scope>NUCLEOTIDE SEQUENCE [LARGE SCALE GENOMIC DNA]</scope>
</reference>
<organism evidence="2 3">
    <name type="scientific">Microthlaspi erraticum</name>
    <dbReference type="NCBI Taxonomy" id="1685480"/>
    <lineage>
        <taxon>Eukaryota</taxon>
        <taxon>Viridiplantae</taxon>
        <taxon>Streptophyta</taxon>
        <taxon>Embryophyta</taxon>
        <taxon>Tracheophyta</taxon>
        <taxon>Spermatophyta</taxon>
        <taxon>Magnoliopsida</taxon>
        <taxon>eudicotyledons</taxon>
        <taxon>Gunneridae</taxon>
        <taxon>Pentapetalae</taxon>
        <taxon>rosids</taxon>
        <taxon>malvids</taxon>
        <taxon>Brassicales</taxon>
        <taxon>Brassicaceae</taxon>
        <taxon>Coluteocarpeae</taxon>
        <taxon>Microthlaspi</taxon>
    </lineage>
</organism>
<comment type="caution">
    <text evidence="2">The sequence shown here is derived from an EMBL/GenBank/DDBJ whole genome shotgun (WGS) entry which is preliminary data.</text>
</comment>
<evidence type="ECO:0000313" key="2">
    <source>
        <dbReference type="EMBL" id="CAA7042342.1"/>
    </source>
</evidence>
<dbReference type="OrthoDB" id="739241at2759"/>
<dbReference type="Proteomes" id="UP000467841">
    <property type="component" value="Unassembled WGS sequence"/>
</dbReference>
<feature type="compositionally biased region" description="Basic residues" evidence="1">
    <location>
        <begin position="27"/>
        <end position="38"/>
    </location>
</feature>
<evidence type="ECO:0000256" key="1">
    <source>
        <dbReference type="SAM" id="MobiDB-lite"/>
    </source>
</evidence>
<proteinExistence type="predicted"/>
<name>A0A6D2JR73_9BRAS</name>
<protein>
    <submittedName>
        <fullName evidence="2">Uncharacterized protein</fullName>
    </submittedName>
</protein>
<feature type="region of interest" description="Disordered" evidence="1">
    <location>
        <begin position="20"/>
        <end position="45"/>
    </location>
</feature>
<accession>A0A6D2JR73</accession>
<dbReference type="AlphaFoldDB" id="A0A6D2JR73"/>
<keyword evidence="3" id="KW-1185">Reference proteome</keyword>
<dbReference type="EMBL" id="CACVBM020001267">
    <property type="protein sequence ID" value="CAA7042342.1"/>
    <property type="molecule type" value="Genomic_DNA"/>
</dbReference>
<sequence length="120" mass="13983">MYLCASTLWRLRSLTQCMQEAEEPKKKNNNNRKKKRKSEPKPTCVPKTIWNEEEELMLLKIFEKMRKFQGLLQAYLNAKAPAYGMRERMKADNIFPNKSTAALLSQGDPFKKTAISEILD</sequence>
<gene>
    <name evidence="2" type="ORF">MERR_LOCUS29577</name>
</gene>
<evidence type="ECO:0000313" key="3">
    <source>
        <dbReference type="Proteomes" id="UP000467841"/>
    </source>
</evidence>